<dbReference type="PROSITE" id="PS50011">
    <property type="entry name" value="PROTEIN_KINASE_DOM"/>
    <property type="match status" value="1"/>
</dbReference>
<dbReference type="InterPro" id="IPR000719">
    <property type="entry name" value="Prot_kinase_dom"/>
</dbReference>
<feature type="region of interest" description="Disordered" evidence="4">
    <location>
        <begin position="324"/>
        <end position="372"/>
    </location>
</feature>
<feature type="region of interest" description="Disordered" evidence="4">
    <location>
        <begin position="390"/>
        <end position="432"/>
    </location>
</feature>
<dbReference type="Proteomes" id="UP000274822">
    <property type="component" value="Unassembled WGS sequence"/>
</dbReference>
<dbReference type="AlphaFoldDB" id="A0A433QZN1"/>
<dbReference type="PROSITE" id="PS00108">
    <property type="entry name" value="PROTEIN_KINASE_ST"/>
    <property type="match status" value="1"/>
</dbReference>
<feature type="compositionally biased region" description="Polar residues" evidence="4">
    <location>
        <begin position="346"/>
        <end position="357"/>
    </location>
</feature>
<dbReference type="SUPFAM" id="SSF56112">
    <property type="entry name" value="Protein kinase-like (PK-like)"/>
    <property type="match status" value="1"/>
</dbReference>
<dbReference type="InterPro" id="IPR008271">
    <property type="entry name" value="Ser/Thr_kinase_AS"/>
</dbReference>
<sequence length="504" mass="55556">MSTLIPLFILTVPGVRIDRSNPHPIYSGLSAKRPTWRSAQGEVYHCREFGDASRNVAIKKYLVIERDKDGKPFAIPNKLIQNECNAMTKCALHPNILRLHSIYIHNCYAFLVTPYYDGGTLKQYCFENCVTLAQIVFILNRLVSSLAEIHKHGYIHRDIKSENVFLGVDNAILKRKIIDEGRPHYPQNMDSLLAGFVDRCLDPDHIQRASARELLKHSFLSSDVEAPLFPPRPRQQPSSLAEALNANTSQTPSPSPEALTSTPQTQPEALTASTLQITPLQPGASAYTNPPMSYSQLEAFNANTLQTSSQQTEALTENIFRMPSIEPGASTDNNPQTPSPQPEELNANTPQMPSQKTKALISSIPQTPSPQPKALAANILQIPPLQPGASIYNIPQTSSQETEASTNTLQMRSRQRGASTDNKPQTPSSQPKALNANILQTPSQQTEVFISSTSQTPSPQPESLTTNILQMPEGSAAHSPQTPNLDLWLNEYAGMCCSRYIDEL</sequence>
<feature type="region of interest" description="Disordered" evidence="4">
    <location>
        <begin position="226"/>
        <end position="269"/>
    </location>
</feature>
<dbReference type="EMBL" id="RBNJ01000165">
    <property type="protein sequence ID" value="RUS35234.1"/>
    <property type="molecule type" value="Genomic_DNA"/>
</dbReference>
<dbReference type="Pfam" id="PF00069">
    <property type="entry name" value="Pkinase"/>
    <property type="match status" value="1"/>
</dbReference>
<dbReference type="CDD" id="cd00180">
    <property type="entry name" value="PKc"/>
    <property type="match status" value="1"/>
</dbReference>
<protein>
    <submittedName>
        <fullName evidence="6">Kinase-like domain-containing protein</fullName>
    </submittedName>
</protein>
<dbReference type="SMART" id="SM00220">
    <property type="entry name" value="S_TKc"/>
    <property type="match status" value="1"/>
</dbReference>
<feature type="compositionally biased region" description="Polar residues" evidence="4">
    <location>
        <begin position="235"/>
        <end position="269"/>
    </location>
</feature>
<dbReference type="PANTHER" id="PTHR45832">
    <property type="entry name" value="SERINE/THREONINE-PROTEIN KINASE SAMKA-RELATED-RELATED"/>
    <property type="match status" value="1"/>
</dbReference>
<comment type="similarity">
    <text evidence="1">Belongs to the protein kinase superfamily. STE Ser/Thr protein kinase family. STE20 subfamily.</text>
</comment>
<evidence type="ECO:0000259" key="5">
    <source>
        <dbReference type="PROSITE" id="PS50011"/>
    </source>
</evidence>
<evidence type="ECO:0000313" key="7">
    <source>
        <dbReference type="Proteomes" id="UP000274822"/>
    </source>
</evidence>
<evidence type="ECO:0000256" key="1">
    <source>
        <dbReference type="ARBA" id="ARBA00008874"/>
    </source>
</evidence>
<keyword evidence="6" id="KW-0418">Kinase</keyword>
<evidence type="ECO:0000256" key="4">
    <source>
        <dbReference type="SAM" id="MobiDB-lite"/>
    </source>
</evidence>
<evidence type="ECO:0000256" key="2">
    <source>
        <dbReference type="ARBA" id="ARBA00022741"/>
    </source>
</evidence>
<dbReference type="GO" id="GO:0005524">
    <property type="term" value="F:ATP binding"/>
    <property type="evidence" value="ECO:0007669"/>
    <property type="project" value="UniProtKB-KW"/>
</dbReference>
<dbReference type="InterPro" id="IPR011009">
    <property type="entry name" value="Kinase-like_dom_sf"/>
</dbReference>
<keyword evidence="6" id="KW-0808">Transferase</keyword>
<keyword evidence="7" id="KW-1185">Reference proteome</keyword>
<name>A0A433QZN1_9FUNG</name>
<comment type="caution">
    <text evidence="6">The sequence shown here is derived from an EMBL/GenBank/DDBJ whole genome shotgun (WGS) entry which is preliminary data.</text>
</comment>
<dbReference type="Gene3D" id="3.30.200.20">
    <property type="entry name" value="Phosphorylase Kinase, domain 1"/>
    <property type="match status" value="1"/>
</dbReference>
<reference evidence="6 7" key="1">
    <citation type="journal article" date="2018" name="New Phytol.">
        <title>Phylogenomics of Endogonaceae and evolution of mycorrhizas within Mucoromycota.</title>
        <authorList>
            <person name="Chang Y."/>
            <person name="Desiro A."/>
            <person name="Na H."/>
            <person name="Sandor L."/>
            <person name="Lipzen A."/>
            <person name="Clum A."/>
            <person name="Barry K."/>
            <person name="Grigoriev I.V."/>
            <person name="Martin F.M."/>
            <person name="Stajich J.E."/>
            <person name="Smith M.E."/>
            <person name="Bonito G."/>
            <person name="Spatafora J.W."/>
        </authorList>
    </citation>
    <scope>NUCLEOTIDE SEQUENCE [LARGE SCALE GENOMIC DNA]</scope>
    <source>
        <strain evidence="6 7">AD002</strain>
    </source>
</reference>
<accession>A0A433QZN1</accession>
<evidence type="ECO:0000256" key="3">
    <source>
        <dbReference type="ARBA" id="ARBA00022840"/>
    </source>
</evidence>
<dbReference type="PANTHER" id="PTHR45832:SF22">
    <property type="entry name" value="SERINE_THREONINE-PROTEIN KINASE SAMKA-RELATED"/>
    <property type="match status" value="1"/>
</dbReference>
<dbReference type="GO" id="GO:0004672">
    <property type="term" value="F:protein kinase activity"/>
    <property type="evidence" value="ECO:0007669"/>
    <property type="project" value="InterPro"/>
</dbReference>
<dbReference type="InterPro" id="IPR051931">
    <property type="entry name" value="PAK3-like"/>
</dbReference>
<gene>
    <name evidence="6" type="ORF">BC938DRAFT_473815</name>
</gene>
<keyword evidence="3" id="KW-0067">ATP-binding</keyword>
<organism evidence="6 7">
    <name type="scientific">Jimgerdemannia flammicorona</name>
    <dbReference type="NCBI Taxonomy" id="994334"/>
    <lineage>
        <taxon>Eukaryota</taxon>
        <taxon>Fungi</taxon>
        <taxon>Fungi incertae sedis</taxon>
        <taxon>Mucoromycota</taxon>
        <taxon>Mucoromycotina</taxon>
        <taxon>Endogonomycetes</taxon>
        <taxon>Endogonales</taxon>
        <taxon>Endogonaceae</taxon>
        <taxon>Jimgerdemannia</taxon>
    </lineage>
</organism>
<keyword evidence="2" id="KW-0547">Nucleotide-binding</keyword>
<proteinExistence type="inferred from homology"/>
<feature type="compositionally biased region" description="Polar residues" evidence="4">
    <location>
        <begin position="393"/>
        <end position="432"/>
    </location>
</feature>
<feature type="domain" description="Protein kinase" evidence="5">
    <location>
        <begin position="29"/>
        <end position="385"/>
    </location>
</feature>
<dbReference type="Gene3D" id="1.10.510.10">
    <property type="entry name" value="Transferase(Phosphotransferase) domain 1"/>
    <property type="match status" value="2"/>
</dbReference>
<evidence type="ECO:0000313" key="6">
    <source>
        <dbReference type="EMBL" id="RUS35234.1"/>
    </source>
</evidence>